<dbReference type="GO" id="GO:0030154">
    <property type="term" value="P:cell differentiation"/>
    <property type="evidence" value="ECO:0007669"/>
    <property type="project" value="TreeGrafter"/>
</dbReference>
<feature type="compositionally biased region" description="Low complexity" evidence="8">
    <location>
        <begin position="254"/>
        <end position="277"/>
    </location>
</feature>
<name>A0AAV2HDA0_LYMST</name>
<dbReference type="PRINTS" id="PR00024">
    <property type="entry name" value="HOMEOBOX"/>
</dbReference>
<dbReference type="InterPro" id="IPR001356">
    <property type="entry name" value="HD"/>
</dbReference>
<accession>A0AAV2HDA0</accession>
<evidence type="ECO:0000313" key="11">
    <source>
        <dbReference type="Proteomes" id="UP001497497"/>
    </source>
</evidence>
<dbReference type="InterPro" id="IPR009057">
    <property type="entry name" value="Homeodomain-like_sf"/>
</dbReference>
<feature type="compositionally biased region" description="Low complexity" evidence="8">
    <location>
        <begin position="221"/>
        <end position="230"/>
    </location>
</feature>
<dbReference type="AlphaFoldDB" id="A0AAV2HDA0"/>
<protein>
    <recommendedName>
        <fullName evidence="9">Homeobox domain-containing protein</fullName>
    </recommendedName>
</protein>
<dbReference type="PANTHER" id="PTHR24340">
    <property type="entry name" value="HOMEOBOX PROTEIN NKX"/>
    <property type="match status" value="1"/>
</dbReference>
<keyword evidence="11" id="KW-1185">Reference proteome</keyword>
<evidence type="ECO:0000256" key="7">
    <source>
        <dbReference type="RuleBase" id="RU000682"/>
    </source>
</evidence>
<dbReference type="Pfam" id="PF00046">
    <property type="entry name" value="Homeodomain"/>
    <property type="match status" value="1"/>
</dbReference>
<dbReference type="InterPro" id="IPR050394">
    <property type="entry name" value="Homeobox_NK-like"/>
</dbReference>
<dbReference type="PANTHER" id="PTHR24340:SF111">
    <property type="entry name" value="HOMEOBOX DOMAIN-CONTAINING PROTEIN"/>
    <property type="match status" value="1"/>
</dbReference>
<dbReference type="SUPFAM" id="SSF46689">
    <property type="entry name" value="Homeodomain-like"/>
    <property type="match status" value="1"/>
</dbReference>
<evidence type="ECO:0000256" key="4">
    <source>
        <dbReference type="ARBA" id="ARBA00023155"/>
    </source>
</evidence>
<organism evidence="10 11">
    <name type="scientific">Lymnaea stagnalis</name>
    <name type="common">Great pond snail</name>
    <name type="synonym">Helix stagnalis</name>
    <dbReference type="NCBI Taxonomy" id="6523"/>
    <lineage>
        <taxon>Eukaryota</taxon>
        <taxon>Metazoa</taxon>
        <taxon>Spiralia</taxon>
        <taxon>Lophotrochozoa</taxon>
        <taxon>Mollusca</taxon>
        <taxon>Gastropoda</taxon>
        <taxon>Heterobranchia</taxon>
        <taxon>Euthyneura</taxon>
        <taxon>Panpulmonata</taxon>
        <taxon>Hygrophila</taxon>
        <taxon>Lymnaeoidea</taxon>
        <taxon>Lymnaeidae</taxon>
        <taxon>Lymnaea</taxon>
    </lineage>
</organism>
<dbReference type="EMBL" id="CAXITT010000096">
    <property type="protein sequence ID" value="CAL1531750.1"/>
    <property type="molecule type" value="Genomic_DNA"/>
</dbReference>
<sequence>MYANHPYSSTPFSVKDILSWTEQQDYVGGLSGYMQPPSYAYDTSPRPYDQISSLPSNPACIYGNGTPTYTNISYPVSSHSSNMMGGGPTSHMGGIHNPCMKSSDYDVNVMSAMSFQMKQDYEGHVTDSMPLPIKQEYESHVTELASPVSAMSDQVCMEDDVSEKGKLTCTQLSPLQPAPSHHRHLQSAHHHPHSQQSQPGQGATASPHGPPQPHSSHKHGSQQQQQQQPHYANTPSFLEDPPAPASNEKEKSKSSSTSSSTSSSSASGASNSENAGGDCTLLKQRQKRKPRVLFSQAQVYELERRFKQQRYLSAPEREQMASLLKLTSTQIKIWFQNRRYKCKRQRQDKSLELQAMQTPRRVAVPVLVLDGKPCMGPPPTPYSAPYNVNPFAYNTQSAYCNSGGVNPHMGQPGQMQQQGYMQQQLHQGSRTW</sequence>
<dbReference type="SMART" id="SM00389">
    <property type="entry name" value="HOX"/>
    <property type="match status" value="1"/>
</dbReference>
<dbReference type="GO" id="GO:0000978">
    <property type="term" value="F:RNA polymerase II cis-regulatory region sequence-specific DNA binding"/>
    <property type="evidence" value="ECO:0007669"/>
    <property type="project" value="TreeGrafter"/>
</dbReference>
<feature type="compositionally biased region" description="Basic residues" evidence="8">
    <location>
        <begin position="180"/>
        <end position="193"/>
    </location>
</feature>
<dbReference type="GO" id="GO:0005634">
    <property type="term" value="C:nucleus"/>
    <property type="evidence" value="ECO:0007669"/>
    <property type="project" value="UniProtKB-SubCell"/>
</dbReference>
<dbReference type="PROSITE" id="PS50071">
    <property type="entry name" value="HOMEOBOX_2"/>
    <property type="match status" value="1"/>
</dbReference>
<dbReference type="Proteomes" id="UP001497497">
    <property type="component" value="Unassembled WGS sequence"/>
</dbReference>
<evidence type="ECO:0000256" key="6">
    <source>
        <dbReference type="PROSITE-ProRule" id="PRU00108"/>
    </source>
</evidence>
<reference evidence="10 11" key="1">
    <citation type="submission" date="2024-04" db="EMBL/GenBank/DDBJ databases">
        <authorList>
            <consortium name="Genoscope - CEA"/>
            <person name="William W."/>
        </authorList>
    </citation>
    <scope>NUCLEOTIDE SEQUENCE [LARGE SCALE GENOMIC DNA]</scope>
</reference>
<proteinExistence type="inferred from homology"/>
<dbReference type="PROSITE" id="PS00027">
    <property type="entry name" value="HOMEOBOX_1"/>
    <property type="match status" value="1"/>
</dbReference>
<evidence type="ECO:0000259" key="9">
    <source>
        <dbReference type="PROSITE" id="PS50071"/>
    </source>
</evidence>
<dbReference type="CDD" id="cd00086">
    <property type="entry name" value="homeodomain"/>
    <property type="match status" value="1"/>
</dbReference>
<dbReference type="GO" id="GO:0000981">
    <property type="term" value="F:DNA-binding transcription factor activity, RNA polymerase II-specific"/>
    <property type="evidence" value="ECO:0007669"/>
    <property type="project" value="InterPro"/>
</dbReference>
<evidence type="ECO:0000256" key="2">
    <source>
        <dbReference type="ARBA" id="ARBA00005661"/>
    </source>
</evidence>
<dbReference type="InterPro" id="IPR020479">
    <property type="entry name" value="HD_metazoa"/>
</dbReference>
<gene>
    <name evidence="10" type="ORF">GSLYS_00005845001</name>
</gene>
<evidence type="ECO:0000256" key="3">
    <source>
        <dbReference type="ARBA" id="ARBA00023125"/>
    </source>
</evidence>
<feature type="DNA-binding region" description="Homeobox" evidence="6">
    <location>
        <begin position="287"/>
        <end position="346"/>
    </location>
</feature>
<dbReference type="FunFam" id="1.10.10.60:FF:000078">
    <property type="entry name" value="NK2 homeobox 3"/>
    <property type="match status" value="1"/>
</dbReference>
<dbReference type="InterPro" id="IPR017970">
    <property type="entry name" value="Homeobox_CS"/>
</dbReference>
<comment type="similarity">
    <text evidence="2">Belongs to the NK-2 homeobox family.</text>
</comment>
<keyword evidence="3 6" id="KW-0238">DNA-binding</keyword>
<comment type="caution">
    <text evidence="10">The sequence shown here is derived from an EMBL/GenBank/DDBJ whole genome shotgun (WGS) entry which is preliminary data.</text>
</comment>
<evidence type="ECO:0000313" key="10">
    <source>
        <dbReference type="EMBL" id="CAL1531750.1"/>
    </source>
</evidence>
<evidence type="ECO:0000256" key="8">
    <source>
        <dbReference type="SAM" id="MobiDB-lite"/>
    </source>
</evidence>
<feature type="domain" description="Homeobox" evidence="9">
    <location>
        <begin position="285"/>
        <end position="345"/>
    </location>
</feature>
<keyword evidence="4 6" id="KW-0371">Homeobox</keyword>
<evidence type="ECO:0000256" key="1">
    <source>
        <dbReference type="ARBA" id="ARBA00004123"/>
    </source>
</evidence>
<feature type="region of interest" description="Disordered" evidence="8">
    <location>
        <begin position="411"/>
        <end position="432"/>
    </location>
</feature>
<dbReference type="Gene3D" id="1.10.10.60">
    <property type="entry name" value="Homeodomain-like"/>
    <property type="match status" value="1"/>
</dbReference>
<feature type="region of interest" description="Disordered" evidence="8">
    <location>
        <begin position="171"/>
        <end position="277"/>
    </location>
</feature>
<keyword evidence="5 6" id="KW-0539">Nucleus</keyword>
<comment type="subcellular location">
    <subcellularLocation>
        <location evidence="1 6 7">Nucleus</location>
    </subcellularLocation>
</comment>
<evidence type="ECO:0000256" key="5">
    <source>
        <dbReference type="ARBA" id="ARBA00023242"/>
    </source>
</evidence>